<dbReference type="InterPro" id="IPR036028">
    <property type="entry name" value="SH3-like_dom_sf"/>
</dbReference>
<reference evidence="1" key="2">
    <citation type="submission" date="2022-06" db="UniProtKB">
        <authorList>
            <consortium name="EnsemblMetazoa"/>
        </authorList>
    </citation>
    <scope>IDENTIFICATION</scope>
    <source>
        <strain evidence="1">PS312</strain>
    </source>
</reference>
<evidence type="ECO:0000313" key="2">
    <source>
        <dbReference type="Proteomes" id="UP000005239"/>
    </source>
</evidence>
<dbReference type="AlphaFoldDB" id="A0A2A6C9R7"/>
<dbReference type="EnsemblMetazoa" id="PPA09639.1">
    <property type="protein sequence ID" value="PPA09639.1"/>
    <property type="gene ID" value="WBGene00099193"/>
</dbReference>
<dbReference type="Gene3D" id="2.30.30.40">
    <property type="entry name" value="SH3 Domains"/>
    <property type="match status" value="1"/>
</dbReference>
<dbReference type="PANTHER" id="PTHR11824">
    <property type="entry name" value="VOLTAGE-DEPENDENT CALCIUM CHANNEL BETA SUBUNIT"/>
    <property type="match status" value="1"/>
</dbReference>
<name>A0A2A6C9R7_PRIPA</name>
<organism evidence="1 2">
    <name type="scientific">Pristionchus pacificus</name>
    <name type="common">Parasitic nematode worm</name>
    <dbReference type="NCBI Taxonomy" id="54126"/>
    <lineage>
        <taxon>Eukaryota</taxon>
        <taxon>Metazoa</taxon>
        <taxon>Ecdysozoa</taxon>
        <taxon>Nematoda</taxon>
        <taxon>Chromadorea</taxon>
        <taxon>Rhabditida</taxon>
        <taxon>Rhabditina</taxon>
        <taxon>Diplogasteromorpha</taxon>
        <taxon>Diplogasteroidea</taxon>
        <taxon>Neodiplogasteridae</taxon>
        <taxon>Pristionchus</taxon>
    </lineage>
</organism>
<keyword evidence="2" id="KW-1185">Reference proteome</keyword>
<accession>A0A2A6C9R7</accession>
<protein>
    <submittedName>
        <fullName evidence="1">Uncharacterized protein</fullName>
    </submittedName>
</protein>
<sequence>MVLHATRLASRLLSTPLLEMPSRREPLAIYPHPRISPFSLSFHFVYSCSPIFISLTVFFIPELLLSMETIAHRDAAEELEKAKFKKAAFSIQANSDFDGSLEVDPPLPGRVISYKAKDGLEIMEKYNDEWWIGKKDGELGFIPSPIKLQSLRKQAQN</sequence>
<dbReference type="OrthoDB" id="5962384at2759"/>
<gene>
    <name evidence="1" type="primary">WBGene00099193</name>
</gene>
<dbReference type="SUPFAM" id="SSF50044">
    <property type="entry name" value="SH3-domain"/>
    <property type="match status" value="1"/>
</dbReference>
<accession>A0A8R1YG73</accession>
<reference evidence="2" key="1">
    <citation type="journal article" date="2008" name="Nat. Genet.">
        <title>The Pristionchus pacificus genome provides a unique perspective on nematode lifestyle and parasitism.</title>
        <authorList>
            <person name="Dieterich C."/>
            <person name="Clifton S.W."/>
            <person name="Schuster L.N."/>
            <person name="Chinwalla A."/>
            <person name="Delehaunty K."/>
            <person name="Dinkelacker I."/>
            <person name="Fulton L."/>
            <person name="Fulton R."/>
            <person name="Godfrey J."/>
            <person name="Minx P."/>
            <person name="Mitreva M."/>
            <person name="Roeseler W."/>
            <person name="Tian H."/>
            <person name="Witte H."/>
            <person name="Yang S.P."/>
            <person name="Wilson R.K."/>
            <person name="Sommer R.J."/>
        </authorList>
    </citation>
    <scope>NUCLEOTIDE SEQUENCE [LARGE SCALE GENOMIC DNA]</scope>
    <source>
        <strain evidence="2">PS312</strain>
    </source>
</reference>
<evidence type="ECO:0000313" key="1">
    <source>
        <dbReference type="EnsemblMetazoa" id="PPA09639.1"/>
    </source>
</evidence>
<dbReference type="Proteomes" id="UP000005239">
    <property type="component" value="Unassembled WGS sequence"/>
</dbReference>
<proteinExistence type="predicted"/>